<organism evidence="3 4">
    <name type="scientific">Actimicrobium antarcticum</name>
    <dbReference type="NCBI Taxonomy" id="1051899"/>
    <lineage>
        <taxon>Bacteria</taxon>
        <taxon>Pseudomonadati</taxon>
        <taxon>Pseudomonadota</taxon>
        <taxon>Betaproteobacteria</taxon>
        <taxon>Burkholderiales</taxon>
        <taxon>Oxalobacteraceae</taxon>
        <taxon>Actimicrobium</taxon>
    </lineage>
</organism>
<sequence>MSALPPQEPLPNPMDHPEELPTGTDGTPKFGRLLIVLAIAVTLIVAITFGSQEYFS</sequence>
<name>A0ABP7U0Q9_9BURK</name>
<accession>A0ABP7U0Q9</accession>
<reference evidence="4" key="1">
    <citation type="journal article" date="2019" name="Int. J. Syst. Evol. Microbiol.">
        <title>The Global Catalogue of Microorganisms (GCM) 10K type strain sequencing project: providing services to taxonomists for standard genome sequencing and annotation.</title>
        <authorList>
            <consortium name="The Broad Institute Genomics Platform"/>
            <consortium name="The Broad Institute Genome Sequencing Center for Infectious Disease"/>
            <person name="Wu L."/>
            <person name="Ma J."/>
        </authorList>
    </citation>
    <scope>NUCLEOTIDE SEQUENCE [LARGE SCALE GENOMIC DNA]</scope>
    <source>
        <strain evidence="4">JCM 16673</strain>
    </source>
</reference>
<dbReference type="RefSeq" id="WP_344765573.1">
    <property type="nucleotide sequence ID" value="NZ_BAAAZE010000016.1"/>
</dbReference>
<protein>
    <submittedName>
        <fullName evidence="3">Uncharacterized protein</fullName>
    </submittedName>
</protein>
<dbReference type="Proteomes" id="UP001501353">
    <property type="component" value="Unassembled WGS sequence"/>
</dbReference>
<evidence type="ECO:0000313" key="4">
    <source>
        <dbReference type="Proteomes" id="UP001501353"/>
    </source>
</evidence>
<evidence type="ECO:0000256" key="1">
    <source>
        <dbReference type="SAM" id="MobiDB-lite"/>
    </source>
</evidence>
<keyword evidence="4" id="KW-1185">Reference proteome</keyword>
<evidence type="ECO:0000256" key="2">
    <source>
        <dbReference type="SAM" id="Phobius"/>
    </source>
</evidence>
<feature type="region of interest" description="Disordered" evidence="1">
    <location>
        <begin position="1"/>
        <end position="25"/>
    </location>
</feature>
<feature type="transmembrane region" description="Helical" evidence="2">
    <location>
        <begin position="30"/>
        <end position="50"/>
    </location>
</feature>
<keyword evidence="2" id="KW-1133">Transmembrane helix</keyword>
<evidence type="ECO:0000313" key="3">
    <source>
        <dbReference type="EMBL" id="GAA4033886.1"/>
    </source>
</evidence>
<keyword evidence="2" id="KW-0812">Transmembrane</keyword>
<keyword evidence="2" id="KW-0472">Membrane</keyword>
<gene>
    <name evidence="3" type="ORF">GCM10022212_36350</name>
</gene>
<proteinExistence type="predicted"/>
<feature type="compositionally biased region" description="Pro residues" evidence="1">
    <location>
        <begin position="1"/>
        <end position="14"/>
    </location>
</feature>
<dbReference type="EMBL" id="BAAAZE010000016">
    <property type="protein sequence ID" value="GAA4033886.1"/>
    <property type="molecule type" value="Genomic_DNA"/>
</dbReference>
<comment type="caution">
    <text evidence="3">The sequence shown here is derived from an EMBL/GenBank/DDBJ whole genome shotgun (WGS) entry which is preliminary data.</text>
</comment>